<dbReference type="OrthoDB" id="9812621at2"/>
<dbReference type="PANTHER" id="PTHR11022:SF41">
    <property type="entry name" value="PEPTIDOGLYCAN-RECOGNITION PROTEIN LC-RELATED"/>
    <property type="match status" value="1"/>
</dbReference>
<dbReference type="GO" id="GO:0008745">
    <property type="term" value="F:N-acetylmuramoyl-L-alanine amidase activity"/>
    <property type="evidence" value="ECO:0007669"/>
    <property type="project" value="InterPro"/>
</dbReference>
<evidence type="ECO:0000313" key="4">
    <source>
        <dbReference type="EMBL" id="ABU59482.1"/>
    </source>
</evidence>
<dbReference type="RefSeq" id="WP_012121906.1">
    <property type="nucleotide sequence ID" value="NC_009767.1"/>
</dbReference>
<keyword evidence="5" id="KW-1185">Reference proteome</keyword>
<dbReference type="Pfam" id="PF25275">
    <property type="entry name" value="Golvesin_C"/>
    <property type="match status" value="1"/>
</dbReference>
<dbReference type="SUPFAM" id="SSF56988">
    <property type="entry name" value="Anthrax protective antigen"/>
    <property type="match status" value="1"/>
</dbReference>
<dbReference type="GO" id="GO:0009253">
    <property type="term" value="P:peptidoglycan catabolic process"/>
    <property type="evidence" value="ECO:0007669"/>
    <property type="project" value="InterPro"/>
</dbReference>
<dbReference type="STRING" id="383372.Rcas_3432"/>
<name>A7NPI6_ROSCS</name>
<dbReference type="InterPro" id="IPR006619">
    <property type="entry name" value="PGRP_domain_met/bac"/>
</dbReference>
<protein>
    <submittedName>
        <fullName evidence="4">N-acetylmuramoyl-L-alanine amidase family 2</fullName>
    </submittedName>
</protein>
<dbReference type="eggNOG" id="COG2385">
    <property type="taxonomic scope" value="Bacteria"/>
</dbReference>
<organism evidence="4 5">
    <name type="scientific">Roseiflexus castenholzii (strain DSM 13941 / HLO8)</name>
    <dbReference type="NCBI Taxonomy" id="383372"/>
    <lineage>
        <taxon>Bacteria</taxon>
        <taxon>Bacillati</taxon>
        <taxon>Chloroflexota</taxon>
        <taxon>Chloroflexia</taxon>
        <taxon>Chloroflexales</taxon>
        <taxon>Roseiflexineae</taxon>
        <taxon>Roseiflexaceae</taxon>
        <taxon>Roseiflexus</taxon>
    </lineage>
</organism>
<dbReference type="NCBIfam" id="NF047446">
    <property type="entry name" value="barrel_OmpL47"/>
    <property type="match status" value="1"/>
</dbReference>
<sequence>MRIWKITPRRLIAGATLLLATIALILPSYSSDAQEQAGDLLPERTVAPPAGDAMLASITAAGEYFTSPVQTTRLFSHLVLRYGAQVPAGATLSLFVRVSADGAAWTNWTEVVGGDDMRRPEDAPDVVWSDIIDAGALMRFWQARVVMAPAPDGALPSVGAIEAHTVDALTGPDAPPAADFVHPQYLGPAKPPVVSRTSWGSPDGQGSRARPAYYPVNHIIVHHTADGNTLTPGQPNWAARVRAIWSYHTITRQWGDIGYNYLIDPNGVIYEGRAGGDDAVGFHDTANYGSMGIALIGTYSGVAPTPAAQEALVRLIAWKAAQKDIDPLGRSYYYGCSRSSRCLPFNPGAIVPNIAGHRQVTPGHTTCPGDATMAILPDLRNRVLALMRGSGGTHDNGDLVIDERESSFSRSAANWYSAPCGAGDHAFYTFATNNPAESANRGVWRPNLPHRGAYRVLAHIPRNCGVGLLTSNARYVVHSAAGSIVVPINQDNLEGWVDLGVYTFDAGNNGGVELDDLTGEALAARRVILFDAIKWVPENPQASAQIIAVRFERDTLAAGDLVRVDVTVRNTGSTTIIGQDPRVDLTAGGGMNDPANAYVYEQHECFAGSPTGAFPAFPKEAGRMRVTLGMSGWGALYGNGCAGPTSDHPWRWGLNHELAPGEEQTIVGYVRFHTPGTYTLRAGLIHEYVRYLAQDASVTTITITDERTPPDAATFDEWLRPTARVYRLGSAPDSLLARAGDAQALPLGEEVGSFSWQGELLDWGDGGPLGLTDHFAVVQTRTFYAPVSGEYTFRTISDDGSWLLVNGRTVVANGGLHDRSEATGTIYLDSGLHALSAIFFERRGMAAAGYDVRLPGSSVFQPIPDGLSDVPRFGGTFAEPTTIALTADDRGGSGVSALRWSVNGAPWQTTAGPIARIDFSANGTYRVRYQAVDVVGNEGPVRELTARVDTNLTIHRVALPVMVR</sequence>
<evidence type="ECO:0000256" key="1">
    <source>
        <dbReference type="ARBA" id="ARBA00007553"/>
    </source>
</evidence>
<feature type="signal peptide" evidence="2">
    <location>
        <begin position="1"/>
        <end position="33"/>
    </location>
</feature>
<dbReference type="HOGENOM" id="CLU_309891_0_0_0"/>
<dbReference type="EMBL" id="CP000804">
    <property type="protein sequence ID" value="ABU59482.1"/>
    <property type="molecule type" value="Genomic_DNA"/>
</dbReference>
<dbReference type="eggNOG" id="COG1470">
    <property type="taxonomic scope" value="Bacteria"/>
</dbReference>
<dbReference type="AlphaFoldDB" id="A7NPI6"/>
<evidence type="ECO:0000256" key="2">
    <source>
        <dbReference type="SAM" id="SignalP"/>
    </source>
</evidence>
<keyword evidence="2" id="KW-0732">Signal</keyword>
<gene>
    <name evidence="4" type="ordered locus">Rcas_3432</name>
</gene>
<dbReference type="Pfam" id="PF01510">
    <property type="entry name" value="Amidase_2"/>
    <property type="match status" value="1"/>
</dbReference>
<proteinExistence type="inferred from homology"/>
<feature type="domain" description="PA14" evidence="3">
    <location>
        <begin position="716"/>
        <end position="867"/>
    </location>
</feature>
<dbReference type="InterPro" id="IPR033803">
    <property type="entry name" value="CBD-like_Golvesin-Xly"/>
</dbReference>
<dbReference type="InterPro" id="IPR011658">
    <property type="entry name" value="PA14_dom"/>
</dbReference>
<comment type="similarity">
    <text evidence="1">Belongs to the N-acetylmuramoyl-L-alanine amidase 2 family.</text>
</comment>
<dbReference type="PANTHER" id="PTHR11022">
    <property type="entry name" value="PEPTIDOGLYCAN RECOGNITION PROTEIN"/>
    <property type="match status" value="1"/>
</dbReference>
<dbReference type="Proteomes" id="UP000000263">
    <property type="component" value="Chromosome"/>
</dbReference>
<dbReference type="KEGG" id="rca:Rcas_3432"/>
<dbReference type="SMART" id="SM00644">
    <property type="entry name" value="Ami_2"/>
    <property type="match status" value="1"/>
</dbReference>
<dbReference type="PROSITE" id="PS51820">
    <property type="entry name" value="PA14"/>
    <property type="match status" value="1"/>
</dbReference>
<dbReference type="InterPro" id="IPR002502">
    <property type="entry name" value="Amidase_domain"/>
</dbReference>
<dbReference type="InterPro" id="IPR015510">
    <property type="entry name" value="PGRP"/>
</dbReference>
<reference evidence="4 5" key="1">
    <citation type="submission" date="2007-08" db="EMBL/GenBank/DDBJ databases">
        <title>Complete sequence of Roseiflexus castenholzii DSM 13941.</title>
        <authorList>
            <consortium name="US DOE Joint Genome Institute"/>
            <person name="Copeland A."/>
            <person name="Lucas S."/>
            <person name="Lapidus A."/>
            <person name="Barry K."/>
            <person name="Glavina del Rio T."/>
            <person name="Dalin E."/>
            <person name="Tice H."/>
            <person name="Pitluck S."/>
            <person name="Thompson L.S."/>
            <person name="Brettin T."/>
            <person name="Bruce D."/>
            <person name="Detter J.C."/>
            <person name="Han C."/>
            <person name="Tapia R."/>
            <person name="Schmutz J."/>
            <person name="Larimer F."/>
            <person name="Land M."/>
            <person name="Hauser L."/>
            <person name="Kyrpides N."/>
            <person name="Mikhailova N."/>
            <person name="Bryant D.A."/>
            <person name="Hanada S."/>
            <person name="Tsukatani Y."/>
            <person name="Richardson P."/>
        </authorList>
    </citation>
    <scope>NUCLEOTIDE SEQUENCE [LARGE SCALE GENOMIC DNA]</scope>
    <source>
        <strain evidence="5">DSM 13941 / HLO8</strain>
    </source>
</reference>
<evidence type="ECO:0000313" key="5">
    <source>
        <dbReference type="Proteomes" id="UP000000263"/>
    </source>
</evidence>
<dbReference type="InterPro" id="IPR037524">
    <property type="entry name" value="PA14/GLEYA"/>
</dbReference>
<feature type="chain" id="PRO_5002713263" evidence="2">
    <location>
        <begin position="34"/>
        <end position="964"/>
    </location>
</feature>
<dbReference type="SUPFAM" id="SSF55846">
    <property type="entry name" value="N-acetylmuramoyl-L-alanine amidase-like"/>
    <property type="match status" value="1"/>
</dbReference>
<accession>A7NPI6</accession>
<dbReference type="InterPro" id="IPR058094">
    <property type="entry name" value="Ig-like_OmpL47-like"/>
</dbReference>
<dbReference type="SMART" id="SM00701">
    <property type="entry name" value="PGRP"/>
    <property type="match status" value="1"/>
</dbReference>
<dbReference type="GO" id="GO:0008270">
    <property type="term" value="F:zinc ion binding"/>
    <property type="evidence" value="ECO:0007669"/>
    <property type="project" value="InterPro"/>
</dbReference>
<evidence type="ECO:0000259" key="3">
    <source>
        <dbReference type="PROSITE" id="PS51820"/>
    </source>
</evidence>
<dbReference type="Gene3D" id="3.40.80.10">
    <property type="entry name" value="Peptidoglycan recognition protein-like"/>
    <property type="match status" value="1"/>
</dbReference>
<dbReference type="InterPro" id="IPR036505">
    <property type="entry name" value="Amidase/PGRP_sf"/>
</dbReference>
<dbReference type="Pfam" id="PF07691">
    <property type="entry name" value="PA14"/>
    <property type="match status" value="1"/>
</dbReference>
<dbReference type="CDD" id="cd06583">
    <property type="entry name" value="PGRP"/>
    <property type="match status" value="1"/>
</dbReference>